<evidence type="ECO:0000313" key="1">
    <source>
        <dbReference type="EMBL" id="MCS4556748.1"/>
    </source>
</evidence>
<accession>A0ABT2FKE5</accession>
<reference evidence="1 2" key="1">
    <citation type="submission" date="2022-02" db="EMBL/GenBank/DDBJ databases">
        <authorList>
            <person name="Zhuang L."/>
        </authorList>
    </citation>
    <scope>NUCLEOTIDE SEQUENCE [LARGE SCALE GENOMIC DNA]</scope>
    <source>
        <strain evidence="1 2">C32</strain>
    </source>
</reference>
<dbReference type="EMBL" id="JAKOGG010000005">
    <property type="protein sequence ID" value="MCS4556748.1"/>
    <property type="molecule type" value="Genomic_DNA"/>
</dbReference>
<proteinExistence type="predicted"/>
<comment type="caution">
    <text evidence="1">The sequence shown here is derived from an EMBL/GenBank/DDBJ whole genome shotgun (WGS) entry which is preliminary data.</text>
</comment>
<dbReference type="RefSeq" id="WP_238896140.1">
    <property type="nucleotide sequence ID" value="NZ_JAKOGG010000005.1"/>
</dbReference>
<protein>
    <submittedName>
        <fullName evidence="1">Uncharacterized protein</fullName>
    </submittedName>
</protein>
<sequence>MNNPNGFSYQQQPPLEPALQDHVWSNRAEIKQCEQCRACDTRIPAMVMTPWQHGLSALSPNEALALDAAAGLNPIITSMRNNAV</sequence>
<dbReference type="Proteomes" id="UP001201549">
    <property type="component" value="Unassembled WGS sequence"/>
</dbReference>
<keyword evidence="2" id="KW-1185">Reference proteome</keyword>
<reference evidence="2" key="2">
    <citation type="submission" date="2023-07" db="EMBL/GenBank/DDBJ databases">
        <title>Shewanella mangrovi sp. nov., an acetaldehyde- degrading bacterium isolated from mangrove sediment.</title>
        <authorList>
            <person name="Liu Y."/>
        </authorList>
    </citation>
    <scope>NUCLEOTIDE SEQUENCE [LARGE SCALE GENOMIC DNA]</scope>
    <source>
        <strain evidence="2">C32</strain>
    </source>
</reference>
<name>A0ABT2FKE5_9GAMM</name>
<evidence type="ECO:0000313" key="2">
    <source>
        <dbReference type="Proteomes" id="UP001201549"/>
    </source>
</evidence>
<organism evidence="1 2">
    <name type="scientific">Shewanella electrica</name>
    <dbReference type="NCBI Taxonomy" id="515560"/>
    <lineage>
        <taxon>Bacteria</taxon>
        <taxon>Pseudomonadati</taxon>
        <taxon>Pseudomonadota</taxon>
        <taxon>Gammaproteobacteria</taxon>
        <taxon>Alteromonadales</taxon>
        <taxon>Shewanellaceae</taxon>
        <taxon>Shewanella</taxon>
    </lineage>
</organism>
<gene>
    <name evidence="1" type="ORF">L9G74_09870</name>
</gene>